<feature type="transmembrane region" description="Helical" evidence="6">
    <location>
        <begin position="292"/>
        <end position="312"/>
    </location>
</feature>
<keyword evidence="2" id="KW-1003">Cell membrane</keyword>
<evidence type="ECO:0000259" key="7">
    <source>
        <dbReference type="Pfam" id="PF02687"/>
    </source>
</evidence>
<keyword evidence="5 6" id="KW-0472">Membrane</keyword>
<evidence type="ECO:0000256" key="6">
    <source>
        <dbReference type="SAM" id="Phobius"/>
    </source>
</evidence>
<feature type="transmembrane region" description="Helical" evidence="6">
    <location>
        <begin position="711"/>
        <end position="728"/>
    </location>
</feature>
<evidence type="ECO:0000313" key="9">
    <source>
        <dbReference type="EMBL" id="RYU97490.1"/>
    </source>
</evidence>
<evidence type="ECO:0000256" key="5">
    <source>
        <dbReference type="ARBA" id="ARBA00023136"/>
    </source>
</evidence>
<protein>
    <submittedName>
        <fullName evidence="9">FtsX-like permease family protein</fullName>
    </submittedName>
</protein>
<keyword evidence="10" id="KW-1185">Reference proteome</keyword>
<feature type="transmembrane region" description="Helical" evidence="6">
    <location>
        <begin position="734"/>
        <end position="754"/>
    </location>
</feature>
<dbReference type="EMBL" id="SEWF01000002">
    <property type="protein sequence ID" value="RYU97490.1"/>
    <property type="molecule type" value="Genomic_DNA"/>
</dbReference>
<comment type="subcellular location">
    <subcellularLocation>
        <location evidence="1">Cell membrane</location>
        <topology evidence="1">Multi-pass membrane protein</topology>
    </subcellularLocation>
</comment>
<feature type="transmembrane region" description="Helical" evidence="6">
    <location>
        <begin position="766"/>
        <end position="788"/>
    </location>
</feature>
<feature type="domain" description="MacB-like periplasmic core" evidence="8">
    <location>
        <begin position="20"/>
        <end position="247"/>
    </location>
</feature>
<sequence length="802" mass="90815">MLKIYLTITWRTLLKHKAISLIMIIGLSLSMAAFMLITRYVFDELNYDSFHENADRIYRIRLNDFKNKVLTNSSAISYYAEGPAIKESIPEIEDFVRLHRAEGMINYRKSTGESVSFQEKNGFYADASFFRVFSFPLIKGSANHVLQSLQSVVISASMARKYFGQEDPIGKVLQLTSEWQGGNYIISGVFADVPDNSHFHFDFIFAIQNLLKNDQFVNGGWYWTNFYTYLLLKPDTKVNSVEKNIATVIEKHLGRLWKRYNIHQTMTLQPLRDIHLHSLSASEIEPGGKMEILYVLIAVALLILAIGWLNYINLSTVMGMERGKEVGIRKTLGSEKQQLVGQFLLESFIFNLLALLIGIGLFLIATRFVTQSDFTILSQPVFYLAILIVFCLGFILSGIYPALALSSFKPMMVLKGRLSTNSSGKLFRKGLVIFQFSASIMLIISTIVINQQIKFMQQQDLGMSIDQKLIINTPKILRTGSFTNDIAFFKDRILANAGVKNVTASSSVPGREIFWTAEYQRFHEAANTFKLCHMVAVDEEFIAAYDIKLLAGRNFMKEIILDDNTVIINETAMKAFGFATPESALNQEIGDVLPKKIVGVVKDFHQESLKSNTKPIVFQHIPWNSAYLTLTVQSQDIKNTLFLIEEIYKNAFPNNAFEYFFLDTYFQQQYESDEQLATLFNWFAGLAIYIACLGLLGLAMFTARSRTKEIGVRKVLGATVGGIALLLSKDFLKPVLWAVLIASPLAWYAIHWWLQGFAYKVSVQWWVFVAGGMTAMLIAILTISFHSIKSALMNPVKTLKSE</sequence>
<dbReference type="InterPro" id="IPR025857">
    <property type="entry name" value="MacB_PCD"/>
</dbReference>
<dbReference type="PANTHER" id="PTHR30572">
    <property type="entry name" value="MEMBRANE COMPONENT OF TRANSPORTER-RELATED"/>
    <property type="match status" value="1"/>
</dbReference>
<reference evidence="9 10" key="1">
    <citation type="submission" date="2019-02" db="EMBL/GenBank/DDBJ databases">
        <title>Bacterial novel species Emticicia sp. 17J42-9 isolated from soil.</title>
        <authorList>
            <person name="Jung H.-Y."/>
        </authorList>
    </citation>
    <scope>NUCLEOTIDE SEQUENCE [LARGE SCALE GENOMIC DNA]</scope>
    <source>
        <strain evidence="9 10">17J42-9</strain>
    </source>
</reference>
<keyword evidence="4 6" id="KW-1133">Transmembrane helix</keyword>
<accession>A0A4V1ZDV6</accession>
<dbReference type="PANTHER" id="PTHR30572:SF18">
    <property type="entry name" value="ABC-TYPE MACROLIDE FAMILY EXPORT SYSTEM PERMEASE COMPONENT 2"/>
    <property type="match status" value="1"/>
</dbReference>
<evidence type="ECO:0000256" key="3">
    <source>
        <dbReference type="ARBA" id="ARBA00022692"/>
    </source>
</evidence>
<evidence type="ECO:0000256" key="4">
    <source>
        <dbReference type="ARBA" id="ARBA00022989"/>
    </source>
</evidence>
<dbReference type="InterPro" id="IPR003838">
    <property type="entry name" value="ABC3_permease_C"/>
</dbReference>
<dbReference type="AlphaFoldDB" id="A0A4V1ZDV6"/>
<evidence type="ECO:0000256" key="1">
    <source>
        <dbReference type="ARBA" id="ARBA00004651"/>
    </source>
</evidence>
<keyword evidence="3 6" id="KW-0812">Transmembrane</keyword>
<feature type="domain" description="ABC3 transporter permease C-terminal" evidence="7">
    <location>
        <begin position="683"/>
        <end position="791"/>
    </location>
</feature>
<evidence type="ECO:0000313" key="10">
    <source>
        <dbReference type="Proteomes" id="UP000293162"/>
    </source>
</evidence>
<dbReference type="OrthoDB" id="5933722at2"/>
<evidence type="ECO:0000259" key="8">
    <source>
        <dbReference type="Pfam" id="PF12704"/>
    </source>
</evidence>
<feature type="domain" description="ABC3 transporter permease C-terminal" evidence="7">
    <location>
        <begin position="298"/>
        <end position="408"/>
    </location>
</feature>
<dbReference type="Pfam" id="PF12704">
    <property type="entry name" value="MacB_PCD"/>
    <property type="match status" value="1"/>
</dbReference>
<dbReference type="GO" id="GO:0022857">
    <property type="term" value="F:transmembrane transporter activity"/>
    <property type="evidence" value="ECO:0007669"/>
    <property type="project" value="TreeGrafter"/>
</dbReference>
<dbReference type="RefSeq" id="WP_130019272.1">
    <property type="nucleotide sequence ID" value="NZ_SEWF01000002.1"/>
</dbReference>
<comment type="caution">
    <text evidence="9">The sequence shown here is derived from an EMBL/GenBank/DDBJ whole genome shotgun (WGS) entry which is preliminary data.</text>
</comment>
<dbReference type="GO" id="GO:0005886">
    <property type="term" value="C:plasma membrane"/>
    <property type="evidence" value="ECO:0007669"/>
    <property type="project" value="UniProtKB-SubCell"/>
</dbReference>
<feature type="transmembrane region" description="Helical" evidence="6">
    <location>
        <begin position="348"/>
        <end position="369"/>
    </location>
</feature>
<dbReference type="Proteomes" id="UP000293162">
    <property type="component" value="Unassembled WGS sequence"/>
</dbReference>
<name>A0A4V1ZDV6_9BACT</name>
<feature type="transmembrane region" description="Helical" evidence="6">
    <location>
        <begin position="679"/>
        <end position="699"/>
    </location>
</feature>
<dbReference type="InterPro" id="IPR050250">
    <property type="entry name" value="Macrolide_Exporter_MacB"/>
</dbReference>
<proteinExistence type="predicted"/>
<feature type="transmembrane region" description="Helical" evidence="6">
    <location>
        <begin position="426"/>
        <end position="449"/>
    </location>
</feature>
<organism evidence="9 10">
    <name type="scientific">Emticicia agri</name>
    <dbReference type="NCBI Taxonomy" id="2492393"/>
    <lineage>
        <taxon>Bacteria</taxon>
        <taxon>Pseudomonadati</taxon>
        <taxon>Bacteroidota</taxon>
        <taxon>Cytophagia</taxon>
        <taxon>Cytophagales</taxon>
        <taxon>Leadbetterellaceae</taxon>
        <taxon>Emticicia</taxon>
    </lineage>
</organism>
<feature type="transmembrane region" description="Helical" evidence="6">
    <location>
        <begin position="21"/>
        <end position="42"/>
    </location>
</feature>
<gene>
    <name evidence="9" type="ORF">EWM59_02020</name>
</gene>
<feature type="transmembrane region" description="Helical" evidence="6">
    <location>
        <begin position="381"/>
        <end position="405"/>
    </location>
</feature>
<evidence type="ECO:0000256" key="2">
    <source>
        <dbReference type="ARBA" id="ARBA00022475"/>
    </source>
</evidence>
<dbReference type="Pfam" id="PF02687">
    <property type="entry name" value="FtsX"/>
    <property type="match status" value="2"/>
</dbReference>